<comment type="function">
    <text evidence="4">Involved in the assembly process of the P-ring formation. It may associate with FlgF on the rod constituting a structure essential for the P-ring assembly or may act as a modulator protein for the P-ring assembly.</text>
</comment>
<evidence type="ECO:0000256" key="4">
    <source>
        <dbReference type="RuleBase" id="RU362063"/>
    </source>
</evidence>
<evidence type="ECO:0000256" key="3">
    <source>
        <dbReference type="ARBA" id="ARBA00022764"/>
    </source>
</evidence>
<dbReference type="PANTHER" id="PTHR36307">
    <property type="entry name" value="FLAGELLA BASAL BODY P-RING FORMATION PROTEIN FLGA"/>
    <property type="match status" value="1"/>
</dbReference>
<sequence>MKKIALSLSVACALASAAASANPGAPTLDPALAQQLQSLAAEAANAALAAGSPPVRVEVELGQLDARLQLAPCQQIQPYLPAGTRPLGRSRIGLRCLQGPTKWNVYLPITVKLFGQALVATCSLPTGSVIEARHLMLAEVDLAASPEPAYTTLAAPLGRTLARPLAAGDTLRRGDLKLRQYFQAGDLVRIVAVGNGYAVSAEGQALNNGLEGQPVRVRTESGRILSGLPAGERRVEIPL</sequence>
<evidence type="ECO:0000313" key="7">
    <source>
        <dbReference type="Proteomes" id="UP000737171"/>
    </source>
</evidence>
<keyword evidence="2 4" id="KW-0732">Signal</keyword>
<feature type="signal peptide" evidence="4">
    <location>
        <begin position="1"/>
        <end position="21"/>
    </location>
</feature>
<keyword evidence="3 4" id="KW-0574">Periplasm</keyword>
<dbReference type="Gene3D" id="2.30.30.760">
    <property type="match status" value="1"/>
</dbReference>
<name>A0ABX2ENV4_9BURK</name>
<protein>
    <recommendedName>
        <fullName evidence="4">Flagella basal body P-ring formation protein FlgA</fullName>
    </recommendedName>
</protein>
<organism evidence="6 7">
    <name type="scientific">Pseudaquabacterium terrae</name>
    <dbReference type="NCBI Taxonomy" id="2732868"/>
    <lineage>
        <taxon>Bacteria</taxon>
        <taxon>Pseudomonadati</taxon>
        <taxon>Pseudomonadota</taxon>
        <taxon>Betaproteobacteria</taxon>
        <taxon>Burkholderiales</taxon>
        <taxon>Sphaerotilaceae</taxon>
        <taxon>Pseudaquabacterium</taxon>
    </lineage>
</organism>
<keyword evidence="4" id="KW-1005">Bacterial flagellum biogenesis</keyword>
<dbReference type="Pfam" id="PF17656">
    <property type="entry name" value="ChapFlgA_N"/>
    <property type="match status" value="1"/>
</dbReference>
<dbReference type="Pfam" id="PF13144">
    <property type="entry name" value="ChapFlgA"/>
    <property type="match status" value="1"/>
</dbReference>
<dbReference type="InterPro" id="IPR041231">
    <property type="entry name" value="FlgA_N"/>
</dbReference>
<keyword evidence="7" id="KW-1185">Reference proteome</keyword>
<keyword evidence="6" id="KW-0282">Flagellum</keyword>
<proteinExistence type="inferred from homology"/>
<dbReference type="Proteomes" id="UP000737171">
    <property type="component" value="Unassembled WGS sequence"/>
</dbReference>
<keyword evidence="6" id="KW-0969">Cilium</keyword>
<reference evidence="6 7" key="1">
    <citation type="submission" date="2020-05" db="EMBL/GenBank/DDBJ databases">
        <title>Aquincola sp. isolate from soil.</title>
        <authorList>
            <person name="Han J."/>
            <person name="Kim D.-U."/>
        </authorList>
    </citation>
    <scope>NUCLEOTIDE SEQUENCE [LARGE SCALE GENOMIC DNA]</scope>
    <source>
        <strain evidence="6 7">S2</strain>
    </source>
</reference>
<dbReference type="InterPro" id="IPR039246">
    <property type="entry name" value="Flagellar_FlgA"/>
</dbReference>
<dbReference type="NCBIfam" id="TIGR03170">
    <property type="entry name" value="flgA_cterm"/>
    <property type="match status" value="1"/>
</dbReference>
<keyword evidence="6" id="KW-0966">Cell projection</keyword>
<comment type="similarity">
    <text evidence="4">Belongs to the FlgA family.</text>
</comment>
<evidence type="ECO:0000259" key="5">
    <source>
        <dbReference type="SMART" id="SM00858"/>
    </source>
</evidence>
<evidence type="ECO:0000256" key="2">
    <source>
        <dbReference type="ARBA" id="ARBA00022729"/>
    </source>
</evidence>
<dbReference type="InterPro" id="IPR017585">
    <property type="entry name" value="SAF_FlgA"/>
</dbReference>
<dbReference type="SMART" id="SM00858">
    <property type="entry name" value="SAF"/>
    <property type="match status" value="1"/>
</dbReference>
<evidence type="ECO:0000256" key="1">
    <source>
        <dbReference type="ARBA" id="ARBA00004418"/>
    </source>
</evidence>
<feature type="chain" id="PRO_5045010328" description="Flagella basal body P-ring formation protein FlgA" evidence="4">
    <location>
        <begin position="22"/>
        <end position="239"/>
    </location>
</feature>
<dbReference type="CDD" id="cd11614">
    <property type="entry name" value="SAF_CpaB_FlgA_like"/>
    <property type="match status" value="1"/>
</dbReference>
<gene>
    <name evidence="6" type="primary">flgA</name>
    <name evidence="6" type="ORF">HLB44_25280</name>
</gene>
<evidence type="ECO:0000313" key="6">
    <source>
        <dbReference type="EMBL" id="NRF70326.1"/>
    </source>
</evidence>
<comment type="caution">
    <text evidence="6">The sequence shown here is derived from an EMBL/GenBank/DDBJ whole genome shotgun (WGS) entry which is preliminary data.</text>
</comment>
<accession>A0ABX2ENV4</accession>
<dbReference type="InterPro" id="IPR013974">
    <property type="entry name" value="SAF"/>
</dbReference>
<dbReference type="PANTHER" id="PTHR36307:SF1">
    <property type="entry name" value="FLAGELLA BASAL BODY P-RING FORMATION PROTEIN FLGA"/>
    <property type="match status" value="1"/>
</dbReference>
<feature type="domain" description="SAF" evidence="5">
    <location>
        <begin position="115"/>
        <end position="177"/>
    </location>
</feature>
<comment type="subcellular location">
    <subcellularLocation>
        <location evidence="1 4">Periplasm</location>
    </subcellularLocation>
</comment>
<dbReference type="EMBL" id="JABRWJ010000008">
    <property type="protein sequence ID" value="NRF70326.1"/>
    <property type="molecule type" value="Genomic_DNA"/>
</dbReference>
<dbReference type="RefSeq" id="WP_173129135.1">
    <property type="nucleotide sequence ID" value="NZ_JABRWJ010000008.1"/>
</dbReference>